<dbReference type="GO" id="GO:0032527">
    <property type="term" value="P:protein exit from endoplasmic reticulum"/>
    <property type="evidence" value="ECO:0007669"/>
    <property type="project" value="TreeGrafter"/>
</dbReference>
<dbReference type="EMBL" id="WJQU01000001">
    <property type="protein sequence ID" value="KAJ6647163.1"/>
    <property type="molecule type" value="Genomic_DNA"/>
</dbReference>
<comment type="caution">
    <text evidence="2">The sequence shown here is derived from an EMBL/GenBank/DDBJ whole genome shotgun (WGS) entry which is preliminary data.</text>
</comment>
<dbReference type="PANTHER" id="PTHR23287">
    <property type="entry name" value="RUBY-EYE2-LIKE PROTEIN"/>
    <property type="match status" value="1"/>
</dbReference>
<protein>
    <submittedName>
        <fullName evidence="2">WD repeat-containing protein</fullName>
    </submittedName>
</protein>
<dbReference type="OrthoDB" id="9930272at2759"/>
<dbReference type="InterPro" id="IPR036322">
    <property type="entry name" value="WD40_repeat_dom_sf"/>
</dbReference>
<accession>A0A9Q0NBC1</accession>
<proteinExistence type="predicted"/>
<evidence type="ECO:0000313" key="3">
    <source>
        <dbReference type="Proteomes" id="UP001151699"/>
    </source>
</evidence>
<dbReference type="AlphaFoldDB" id="A0A9Q0NBC1"/>
<dbReference type="InterPro" id="IPR015943">
    <property type="entry name" value="WD40/YVTN_repeat-like_dom_sf"/>
</dbReference>
<gene>
    <name evidence="2" type="ORF">Bhyg_02383</name>
</gene>
<keyword evidence="3" id="KW-1185">Reference proteome</keyword>
<feature type="region of interest" description="Disordered" evidence="1">
    <location>
        <begin position="661"/>
        <end position="688"/>
    </location>
</feature>
<evidence type="ECO:0000256" key="1">
    <source>
        <dbReference type="SAM" id="MobiDB-lite"/>
    </source>
</evidence>
<reference evidence="2" key="1">
    <citation type="submission" date="2022-07" db="EMBL/GenBank/DDBJ databases">
        <authorList>
            <person name="Trinca V."/>
            <person name="Uliana J.V.C."/>
            <person name="Torres T.T."/>
            <person name="Ward R.J."/>
            <person name="Monesi N."/>
        </authorList>
    </citation>
    <scope>NUCLEOTIDE SEQUENCE</scope>
    <source>
        <strain evidence="2">HSMRA1968</strain>
        <tissue evidence="2">Whole embryos</tissue>
    </source>
</reference>
<evidence type="ECO:0000313" key="2">
    <source>
        <dbReference type="EMBL" id="KAJ6647163.1"/>
    </source>
</evidence>
<dbReference type="Gene3D" id="2.130.10.10">
    <property type="entry name" value="YVTN repeat-like/Quinoprotein amine dehydrogenase"/>
    <property type="match status" value="1"/>
</dbReference>
<organism evidence="2 3">
    <name type="scientific">Pseudolycoriella hygida</name>
    <dbReference type="NCBI Taxonomy" id="35572"/>
    <lineage>
        <taxon>Eukaryota</taxon>
        <taxon>Metazoa</taxon>
        <taxon>Ecdysozoa</taxon>
        <taxon>Arthropoda</taxon>
        <taxon>Hexapoda</taxon>
        <taxon>Insecta</taxon>
        <taxon>Pterygota</taxon>
        <taxon>Neoptera</taxon>
        <taxon>Endopterygota</taxon>
        <taxon>Diptera</taxon>
        <taxon>Nematocera</taxon>
        <taxon>Sciaroidea</taxon>
        <taxon>Sciaridae</taxon>
        <taxon>Pseudolycoriella</taxon>
    </lineage>
</organism>
<dbReference type="GO" id="GO:0005737">
    <property type="term" value="C:cytoplasm"/>
    <property type="evidence" value="ECO:0007669"/>
    <property type="project" value="GOC"/>
</dbReference>
<dbReference type="Proteomes" id="UP001151699">
    <property type="component" value="Chromosome A"/>
</dbReference>
<dbReference type="SMART" id="SM00320">
    <property type="entry name" value="WD40"/>
    <property type="match status" value="3"/>
</dbReference>
<name>A0A9Q0NBC1_9DIPT</name>
<dbReference type="PANTHER" id="PTHR23287:SF16">
    <property type="entry name" value="TECTONIN BETA-PROPELLER REPEAT-CONTAINING PROTEIN 2"/>
    <property type="match status" value="1"/>
</dbReference>
<sequence length="688" mass="78012">MDADDIQNLREWSPLTDLLSKIPSRIQKTFFYQDVNITCLDVLTDFIAIGSDVGIVFWYNRSTGDVQKLRSEFTSPITCVKVVSSVEYMLACGSLCGQVSVFQIQKEHPPDLNLVTPLTKPKPVRRYTIRDLHQSTIRSVEWSKNGMKLFSGDKVGVVVLTEFDFQMHLSKSREILNEAYDIVQISFKKPWLLISTVYRAIVCECDKAGRWKVSQIGKQDRKILSEVGAAFIVRSRETSLVCARPGYRFWLSDTNGNVLQTMLFKETLPKLSFEIPILNPSRMNYQLPSNFGRCYFYQESFILTYSENILYILDIEKLKVLATLKRLRKINGISLCGSEIFILEGSRSVVRISNAPEPPNKMSSKFYFNATLTPSNSMAPINVISPIEFEAEEETVLNAEECFELPPIEQLDLKTPLTTSLSEHDLLTQDKLFLEHSKKAEIFEKIGQLEFDSSILFKTGVKKKKTKEKSNKKAGEGIVEIGQQAHVCGDVPTKVGKLAPKIEMNLPCLLDASYCEGTSIAPVVGSPKTMTKLLESKEHRLAVMYNIEPVSCEKVELRRRQPEVKLTPDLAPEFHYPLYPLEPINLTTHTTPQKKMFFLQNEDDRSSPKNKLSNHNNHFQEVNALSSELSSTCGCNGSSDIPDVKKVPDYMNIPNLWNVQLVQPDTDDENVKDESHRESSSSSEWELV</sequence>
<dbReference type="SUPFAM" id="SSF50978">
    <property type="entry name" value="WD40 repeat-like"/>
    <property type="match status" value="1"/>
</dbReference>
<dbReference type="InterPro" id="IPR001680">
    <property type="entry name" value="WD40_rpt"/>
</dbReference>